<protein>
    <submittedName>
        <fullName evidence="2">DUF4915 domain-containing protein</fullName>
    </submittedName>
</protein>
<comment type="caution">
    <text evidence="2">The sequence shown here is derived from an EMBL/GenBank/DDBJ whole genome shotgun (WGS) entry which is preliminary data.</text>
</comment>
<gene>
    <name evidence="2" type="ORF">F4V44_24705</name>
</gene>
<dbReference type="SUPFAM" id="SSF63825">
    <property type="entry name" value="YWTD domain"/>
    <property type="match status" value="1"/>
</dbReference>
<evidence type="ECO:0000313" key="3">
    <source>
        <dbReference type="Proteomes" id="UP000326671"/>
    </source>
</evidence>
<proteinExistence type="predicted"/>
<dbReference type="AlphaFoldDB" id="A0A5J5H1T4"/>
<dbReference type="EMBL" id="VYKL01000049">
    <property type="protein sequence ID" value="KAA9013584.1"/>
    <property type="molecule type" value="Genomic_DNA"/>
</dbReference>
<dbReference type="InterPro" id="IPR017481">
    <property type="entry name" value="CHP03032"/>
</dbReference>
<sequence>MIQVENCQLLVSCCNQNGGLYLLDFKDKQYDLIKILDVECRGIVKYGKYFLVVSNSEGIFILDDKLKIIKQKTSHKGLDYHGAAIKNDMAFIVETGTNSIGVYDLRKDLLKIDEIRFSPNKITDVCHVNDLFIVDDSLFVSMFSYPNHSADGGVIIEYSLKDRKIINFIYEKLSQPHSVLFHNNHLYYCNSVKFTVHQNDKEIFKSLGYTRGLAIHKQTMFIGQSESRHLDKLLKDHTNILFECGIYVHNLTTKLSSFISLPSSEVYGILII</sequence>
<organism evidence="2 3">
    <name type="scientific">Niallia endozanthoxylica</name>
    <dbReference type="NCBI Taxonomy" id="2036016"/>
    <lineage>
        <taxon>Bacteria</taxon>
        <taxon>Bacillati</taxon>
        <taxon>Bacillota</taxon>
        <taxon>Bacilli</taxon>
        <taxon>Bacillales</taxon>
        <taxon>Bacillaceae</taxon>
        <taxon>Niallia</taxon>
    </lineage>
</organism>
<dbReference type="OrthoDB" id="2572390at2"/>
<name>A0A5J5H1T4_9BACI</name>
<feature type="domain" description="Conserved hypothetical protein CHP03032" evidence="1">
    <location>
        <begin position="68"/>
        <end position="254"/>
    </location>
</feature>
<dbReference type="Proteomes" id="UP000326671">
    <property type="component" value="Unassembled WGS sequence"/>
</dbReference>
<keyword evidence="3" id="KW-1185">Reference proteome</keyword>
<evidence type="ECO:0000259" key="1">
    <source>
        <dbReference type="Pfam" id="PF16261"/>
    </source>
</evidence>
<accession>A0A5J5H1T4</accession>
<dbReference type="RefSeq" id="WP_150442669.1">
    <property type="nucleotide sequence ID" value="NZ_VYKL01000049.1"/>
</dbReference>
<reference evidence="2 3" key="1">
    <citation type="submission" date="2019-09" db="EMBL/GenBank/DDBJ databases">
        <title>Whole genome sequences of isolates from the Mars Exploration Rovers.</title>
        <authorList>
            <person name="Seuylemezian A."/>
            <person name="Vaishampayan P."/>
        </authorList>
    </citation>
    <scope>NUCLEOTIDE SEQUENCE [LARGE SCALE GENOMIC DNA]</scope>
    <source>
        <strain evidence="2 3">MER_TA_151</strain>
    </source>
</reference>
<evidence type="ECO:0000313" key="2">
    <source>
        <dbReference type="EMBL" id="KAA9013584.1"/>
    </source>
</evidence>
<dbReference type="Pfam" id="PF16261">
    <property type="entry name" value="DUF4915"/>
    <property type="match status" value="1"/>
</dbReference>